<dbReference type="EC" id="4.1.2.13" evidence="1"/>
<dbReference type="KEGG" id="min:Minf_2129"/>
<dbReference type="NCBIfam" id="NF005321">
    <property type="entry name" value="PRK06852.1"/>
    <property type="match status" value="1"/>
</dbReference>
<proteinExistence type="inferred from homology"/>
<dbReference type="InterPro" id="IPR002915">
    <property type="entry name" value="DeoC/FbaB/LacD_aldolase"/>
</dbReference>
<dbReference type="PANTHER" id="PTHR47916">
    <property type="entry name" value="FRUCTOSE-BISPHOSPHATE ALDOLASE CLASS 1"/>
    <property type="match status" value="1"/>
</dbReference>
<dbReference type="EMBL" id="CP000975">
    <property type="protein sequence ID" value="ACD84183.1"/>
    <property type="molecule type" value="Genomic_DNA"/>
</dbReference>
<evidence type="ECO:0000256" key="1">
    <source>
        <dbReference type="ARBA" id="ARBA00013068"/>
    </source>
</evidence>
<sequence length="335" mass="37005">MYGSLFPRKNGCRKTLNWAGCLFFYKGGKPMIRLEEIKVPLDVPESKKDDYRRIFFEVTQGSGRLMLMAGDQKVEHLNDDFFGEGIAPDDANPEHFFRIASRARIGAFATQLGLIARYAMDYSNIRYIVKLNSKTHLVKTAQRDPLSLLWLDFEQLDYFLQAKSIPIVGIGYTVYPGSEYEPQMLREAARLVFEAHQRGLIAIIWAYPRGRAVSNETDPHLIAGAAGLAACLGADFVKVNPPRVKEGDPHAALKEAVAAAGRTRLICAGGKEIGVKDFLAQLYGQIHVGGAFGNATGRNIHQKPLGEAVAFCNAISAITFDDVSVEEAFAIYKES</sequence>
<dbReference type="GO" id="GO:0006096">
    <property type="term" value="P:glycolytic process"/>
    <property type="evidence" value="ECO:0007669"/>
    <property type="project" value="UniProtKB-KW"/>
</dbReference>
<reference evidence="4 5" key="1">
    <citation type="journal article" date="2008" name="Biol. Direct">
        <title>Complete genome sequence of the extremely acidophilic methanotroph isolate V4, Methylacidiphilum infernorum, a representative of the bacterial phylum Verrucomicrobia.</title>
        <authorList>
            <person name="Hou S."/>
            <person name="Makarova K.S."/>
            <person name="Saw J.H."/>
            <person name="Senin P."/>
            <person name="Ly B.V."/>
            <person name="Zhou Z."/>
            <person name="Ren Y."/>
            <person name="Wang J."/>
            <person name="Galperin M.Y."/>
            <person name="Omelchenko M.V."/>
            <person name="Wolf Y.I."/>
            <person name="Yutin N."/>
            <person name="Koonin E.V."/>
            <person name="Stott M.B."/>
            <person name="Mountain B.W."/>
            <person name="Crowe M.A."/>
            <person name="Smirnova A.V."/>
            <person name="Dunfield P.F."/>
            <person name="Feng L."/>
            <person name="Wang L."/>
            <person name="Alam M."/>
        </authorList>
    </citation>
    <scope>NUCLEOTIDE SEQUENCE [LARGE SCALE GENOMIC DNA]</scope>
    <source>
        <strain evidence="5">Isolate V4</strain>
    </source>
</reference>
<dbReference type="Proteomes" id="UP000009149">
    <property type="component" value="Chromosome"/>
</dbReference>
<gene>
    <name evidence="4" type="primary">fbaB</name>
    <name evidence="4" type="ordered locus">Minf_2129</name>
</gene>
<dbReference type="Gene3D" id="3.20.20.70">
    <property type="entry name" value="Aldolase class I"/>
    <property type="match status" value="1"/>
</dbReference>
<dbReference type="Pfam" id="PF01791">
    <property type="entry name" value="DeoC"/>
    <property type="match status" value="1"/>
</dbReference>
<dbReference type="AlphaFoldDB" id="B3DZ91"/>
<comment type="similarity">
    <text evidence="3">Belongs to the DeoC/FbaB aldolase family. FbaB subfamily.</text>
</comment>
<evidence type="ECO:0000313" key="5">
    <source>
        <dbReference type="Proteomes" id="UP000009149"/>
    </source>
</evidence>
<organism evidence="4 5">
    <name type="scientific">Methylacidiphilum infernorum (isolate V4)</name>
    <name type="common">Methylokorus infernorum (strain V4)</name>
    <dbReference type="NCBI Taxonomy" id="481448"/>
    <lineage>
        <taxon>Bacteria</taxon>
        <taxon>Pseudomonadati</taxon>
        <taxon>Verrucomicrobiota</taxon>
        <taxon>Methylacidiphilae</taxon>
        <taxon>Methylacidiphilales</taxon>
        <taxon>Methylacidiphilaceae</taxon>
        <taxon>Methylacidiphilum (ex Ratnadevi et al. 2023)</taxon>
    </lineage>
</organism>
<keyword evidence="2" id="KW-0704">Schiff base</keyword>
<dbReference type="HOGENOM" id="CLU_057069_2_2_0"/>
<dbReference type="SUPFAM" id="SSF51569">
    <property type="entry name" value="Aldolase"/>
    <property type="match status" value="1"/>
</dbReference>
<dbReference type="InterPro" id="IPR013785">
    <property type="entry name" value="Aldolase_TIM"/>
</dbReference>
<dbReference type="PANTHER" id="PTHR47916:SF4">
    <property type="entry name" value="FRUCTOSE-BISPHOSPHATE ALDOLASE CLASS 1"/>
    <property type="match status" value="1"/>
</dbReference>
<dbReference type="InterPro" id="IPR050456">
    <property type="entry name" value="DeoC/FbaB_aldolase"/>
</dbReference>
<evidence type="ECO:0000256" key="2">
    <source>
        <dbReference type="ARBA" id="ARBA00023270"/>
    </source>
</evidence>
<dbReference type="STRING" id="481448.Minf_2129"/>
<evidence type="ECO:0000256" key="3">
    <source>
        <dbReference type="ARBA" id="ARBA00049653"/>
    </source>
</evidence>
<dbReference type="eggNOG" id="COG1830">
    <property type="taxonomic scope" value="Bacteria"/>
</dbReference>
<evidence type="ECO:0000313" key="4">
    <source>
        <dbReference type="EMBL" id="ACD84183.1"/>
    </source>
</evidence>
<protein>
    <recommendedName>
        <fullName evidence="1">fructose-bisphosphate aldolase</fullName>
        <ecNumber evidence="1">4.1.2.13</ecNumber>
    </recommendedName>
</protein>
<dbReference type="GO" id="GO:0004332">
    <property type="term" value="F:fructose-bisphosphate aldolase activity"/>
    <property type="evidence" value="ECO:0007669"/>
    <property type="project" value="UniProtKB-EC"/>
</dbReference>
<name>B3DZ91_METI4</name>
<dbReference type="SMART" id="SM01133">
    <property type="entry name" value="DeoC"/>
    <property type="match status" value="1"/>
</dbReference>
<accession>B3DZ91</accession>